<dbReference type="InterPro" id="IPR011051">
    <property type="entry name" value="RmlC_Cupin_sf"/>
</dbReference>
<dbReference type="PANTHER" id="PTHR37694:SF1">
    <property type="entry name" value="SLR8022 PROTEIN"/>
    <property type="match status" value="1"/>
</dbReference>
<feature type="domain" description="Cupin type-2" evidence="1">
    <location>
        <begin position="33"/>
        <end position="100"/>
    </location>
</feature>
<dbReference type="SUPFAM" id="SSF51182">
    <property type="entry name" value="RmlC-like cupins"/>
    <property type="match status" value="1"/>
</dbReference>
<dbReference type="EMBL" id="FZOB01000003">
    <property type="protein sequence ID" value="SNR70533.1"/>
    <property type="molecule type" value="Genomic_DNA"/>
</dbReference>
<dbReference type="Pfam" id="PF07883">
    <property type="entry name" value="Cupin_2"/>
    <property type="match status" value="1"/>
</dbReference>
<dbReference type="Gene3D" id="2.60.120.10">
    <property type="entry name" value="Jelly Rolls"/>
    <property type="match status" value="1"/>
</dbReference>
<dbReference type="Proteomes" id="UP000198405">
    <property type="component" value="Unassembled WGS sequence"/>
</dbReference>
<dbReference type="InterPro" id="IPR013096">
    <property type="entry name" value="Cupin_2"/>
</dbReference>
<dbReference type="InterPro" id="IPR014710">
    <property type="entry name" value="RmlC-like_jellyroll"/>
</dbReference>
<dbReference type="AlphaFoldDB" id="A0A238YIU5"/>
<evidence type="ECO:0000313" key="3">
    <source>
        <dbReference type="Proteomes" id="UP000198405"/>
    </source>
</evidence>
<dbReference type="OrthoDB" id="9797047at2"/>
<dbReference type="CDD" id="cd06984">
    <property type="entry name" value="cupin_Moth_1897"/>
    <property type="match status" value="1"/>
</dbReference>
<keyword evidence="3" id="KW-1185">Reference proteome</keyword>
<dbReference type="RefSeq" id="WP_089322695.1">
    <property type="nucleotide sequence ID" value="NZ_FZOB01000003.1"/>
</dbReference>
<name>A0A238YIU5_9BACT</name>
<proteinExistence type="predicted"/>
<evidence type="ECO:0000259" key="1">
    <source>
        <dbReference type="Pfam" id="PF07883"/>
    </source>
</evidence>
<sequence length="110" mass="12193">MKIIKSESVSPFDNPHKVKAQKLLERDDISVNLITLEKGEGLKLHKTPVDVLFFILSGEGIVEIGEEKEKVKEGDLIESPANIPHRLENTGDKTFKFLVLKLKTAGGKDA</sequence>
<dbReference type="PANTHER" id="PTHR37694">
    <property type="entry name" value="SLR8022 PROTEIN"/>
    <property type="match status" value="1"/>
</dbReference>
<protein>
    <submittedName>
        <fullName evidence="2">Cupin domain-containing protein</fullName>
    </submittedName>
</protein>
<accession>A0A238YIU5</accession>
<evidence type="ECO:0000313" key="2">
    <source>
        <dbReference type="EMBL" id="SNR70533.1"/>
    </source>
</evidence>
<organism evidence="2 3">
    <name type="scientific">Desulfurobacterium atlanticum</name>
    <dbReference type="NCBI Taxonomy" id="240169"/>
    <lineage>
        <taxon>Bacteria</taxon>
        <taxon>Pseudomonadati</taxon>
        <taxon>Aquificota</taxon>
        <taxon>Aquificia</taxon>
        <taxon>Desulfurobacteriales</taxon>
        <taxon>Desulfurobacteriaceae</taxon>
        <taxon>Desulfurobacterium</taxon>
    </lineage>
</organism>
<reference evidence="3" key="1">
    <citation type="submission" date="2017-06" db="EMBL/GenBank/DDBJ databases">
        <authorList>
            <person name="Varghese N."/>
            <person name="Submissions S."/>
        </authorList>
    </citation>
    <scope>NUCLEOTIDE SEQUENCE [LARGE SCALE GENOMIC DNA]</scope>
    <source>
        <strain evidence="3">DSM 15668</strain>
    </source>
</reference>
<gene>
    <name evidence="2" type="ORF">SAMN06265340_103152</name>
</gene>